<dbReference type="Pfam" id="PF04536">
    <property type="entry name" value="TPM_phosphatase"/>
    <property type="match status" value="1"/>
</dbReference>
<reference evidence="4 5" key="1">
    <citation type="submission" date="2019-01" db="EMBL/GenBank/DDBJ databases">
        <title>Draft genome sequences of the type strains of six Macrococcus species.</title>
        <authorList>
            <person name="Mazhar S."/>
            <person name="Altermann E."/>
            <person name="Hill C."/>
            <person name="Mcauliffe O."/>
        </authorList>
    </citation>
    <scope>NUCLEOTIDE SEQUENCE [LARGE SCALE GENOMIC DNA]</scope>
    <source>
        <strain evidence="4 5">CCM4815</strain>
    </source>
</reference>
<dbReference type="InterPro" id="IPR007621">
    <property type="entry name" value="TPM_dom"/>
</dbReference>
<evidence type="ECO:0000313" key="4">
    <source>
        <dbReference type="EMBL" id="TDM07650.1"/>
    </source>
</evidence>
<organism evidence="4 5">
    <name type="scientific">Macrococcus lamae</name>
    <dbReference type="NCBI Taxonomy" id="198484"/>
    <lineage>
        <taxon>Bacteria</taxon>
        <taxon>Bacillati</taxon>
        <taxon>Bacillota</taxon>
        <taxon>Bacilli</taxon>
        <taxon>Bacillales</taxon>
        <taxon>Staphylococcaceae</taxon>
        <taxon>Macrococcus</taxon>
    </lineage>
</organism>
<dbReference type="OrthoDB" id="9810918at2"/>
<keyword evidence="5" id="KW-1185">Reference proteome</keyword>
<feature type="signal peptide" evidence="2">
    <location>
        <begin position="1"/>
        <end position="23"/>
    </location>
</feature>
<dbReference type="AlphaFoldDB" id="A0A4R6BT55"/>
<keyword evidence="1" id="KW-0472">Membrane</keyword>
<gene>
    <name evidence="4" type="ORF">ERX29_07860</name>
</gene>
<feature type="domain" description="TPM" evidence="3">
    <location>
        <begin position="37"/>
        <end position="149"/>
    </location>
</feature>
<name>A0A4R6BT55_9STAP</name>
<dbReference type="PANTHER" id="PTHR30373:SF2">
    <property type="entry name" value="UPF0603 PROTEIN YGCG"/>
    <property type="match status" value="1"/>
</dbReference>
<feature type="chain" id="PRO_5020563997" evidence="2">
    <location>
        <begin position="24"/>
        <end position="289"/>
    </location>
</feature>
<evidence type="ECO:0000256" key="2">
    <source>
        <dbReference type="SAM" id="SignalP"/>
    </source>
</evidence>
<dbReference type="PANTHER" id="PTHR30373">
    <property type="entry name" value="UPF0603 PROTEIN YGCG"/>
    <property type="match status" value="1"/>
</dbReference>
<keyword evidence="2" id="KW-0732">Signal</keyword>
<proteinExistence type="predicted"/>
<dbReference type="Proteomes" id="UP000294802">
    <property type="component" value="Unassembled WGS sequence"/>
</dbReference>
<comment type="caution">
    <text evidence="4">The sequence shown here is derived from an EMBL/GenBank/DDBJ whole genome shotgun (WGS) entry which is preliminary data.</text>
</comment>
<evidence type="ECO:0000313" key="5">
    <source>
        <dbReference type="Proteomes" id="UP000294802"/>
    </source>
</evidence>
<dbReference type="Gene3D" id="3.10.310.50">
    <property type="match status" value="1"/>
</dbReference>
<evidence type="ECO:0000259" key="3">
    <source>
        <dbReference type="Pfam" id="PF04536"/>
    </source>
</evidence>
<dbReference type="RefSeq" id="WP_133444162.1">
    <property type="nucleotide sequence ID" value="NZ_SCWB01000013.1"/>
</dbReference>
<keyword evidence="1" id="KW-1133">Transmembrane helix</keyword>
<protein>
    <submittedName>
        <fullName evidence="4">TPM domain-containing protein</fullName>
    </submittedName>
</protein>
<feature type="transmembrane region" description="Helical" evidence="1">
    <location>
        <begin position="209"/>
        <end position="230"/>
    </location>
</feature>
<sequence length="289" mass="30337">MNKIALIFAILVSALLPLNGANAAEPLPKLKKPVYTQDNASLLSGTQVSEINELGERLEQGTTAEILLMTMPSIGQENRGDYALRAGREYGVGQKDKDNGIVILLNLDNGNEFRNRGVEVQVGYGLEGVLNDAKVGALIDQYAMPDLRQAVAADPKGQSAESKQLYGQAMTKLYKAVWQEIADSYGYDGSKFTRDEPMQPQSTGGSFSVFQILITLFFLYLIFSIFFRGGGGGGPRGRRRGGLGPVIFFPTGGGFSSGGFSSGGFGDGGGFGGGFGGGGFGGGGAGRGF</sequence>
<keyword evidence="1" id="KW-0812">Transmembrane</keyword>
<dbReference type="EMBL" id="SCWB01000013">
    <property type="protein sequence ID" value="TDM07650.1"/>
    <property type="molecule type" value="Genomic_DNA"/>
</dbReference>
<evidence type="ECO:0000256" key="1">
    <source>
        <dbReference type="SAM" id="Phobius"/>
    </source>
</evidence>
<accession>A0A4R6BT55</accession>